<dbReference type="GO" id="GO:0006644">
    <property type="term" value="P:phospholipid metabolic process"/>
    <property type="evidence" value="ECO:0007669"/>
    <property type="project" value="InterPro"/>
</dbReference>
<dbReference type="OrthoDB" id="5781547at2759"/>
<keyword evidence="1" id="KW-0732">Signal</keyword>
<feature type="chain" id="PRO_5002336571" description="Phospholipase A2" evidence="1">
    <location>
        <begin position="25"/>
        <end position="176"/>
    </location>
</feature>
<organism evidence="2 3">
    <name type="scientific">Dictyocaulus viviparus</name>
    <name type="common">Bovine lungworm</name>
    <dbReference type="NCBI Taxonomy" id="29172"/>
    <lineage>
        <taxon>Eukaryota</taxon>
        <taxon>Metazoa</taxon>
        <taxon>Ecdysozoa</taxon>
        <taxon>Nematoda</taxon>
        <taxon>Chromadorea</taxon>
        <taxon>Rhabditida</taxon>
        <taxon>Rhabditina</taxon>
        <taxon>Rhabditomorpha</taxon>
        <taxon>Strongyloidea</taxon>
        <taxon>Metastrongylidae</taxon>
        <taxon>Dictyocaulus</taxon>
    </lineage>
</organism>
<accession>A0A0D8YCX7</accession>
<dbReference type="SUPFAM" id="SSF48619">
    <property type="entry name" value="Phospholipase A2, PLA2"/>
    <property type="match status" value="1"/>
</dbReference>
<evidence type="ECO:0000313" key="2">
    <source>
        <dbReference type="EMBL" id="KJH52441.1"/>
    </source>
</evidence>
<dbReference type="GO" id="GO:0050482">
    <property type="term" value="P:arachidonate secretion"/>
    <property type="evidence" value="ECO:0007669"/>
    <property type="project" value="InterPro"/>
</dbReference>
<protein>
    <recommendedName>
        <fullName evidence="4">Phospholipase A2</fullName>
    </recommendedName>
</protein>
<dbReference type="Proteomes" id="UP000053766">
    <property type="component" value="Unassembled WGS sequence"/>
</dbReference>
<keyword evidence="3" id="KW-1185">Reference proteome</keyword>
<evidence type="ECO:0000256" key="1">
    <source>
        <dbReference type="SAM" id="SignalP"/>
    </source>
</evidence>
<sequence length="176" mass="19833">MRTAVLSTVAFAVLMTSVLTSSSSDESYDEDDDTWQCGTDPISKYMKVINQCCIQHDSCYDDQKGRKYCDDTFCSCLSNVTRGSDVCNKEDGPIFCGLVQKFGAEPYRLSANKTDQEVNSLINGTQTLLKHNNHHKSSTSDYNKKLETTSFRKNDTMDRNLHQTSLLKTILTPHHL</sequence>
<dbReference type="GO" id="GO:0004623">
    <property type="term" value="F:phospholipase A2 activity"/>
    <property type="evidence" value="ECO:0007669"/>
    <property type="project" value="InterPro"/>
</dbReference>
<reference evidence="3" key="2">
    <citation type="journal article" date="2016" name="Sci. Rep.">
        <title>Dictyocaulus viviparus genome, variome and transcriptome elucidate lungworm biology and support future intervention.</title>
        <authorList>
            <person name="McNulty S.N."/>
            <person name="Strube C."/>
            <person name="Rosa B.A."/>
            <person name="Martin J.C."/>
            <person name="Tyagi R."/>
            <person name="Choi Y.J."/>
            <person name="Wang Q."/>
            <person name="Hallsworth Pepin K."/>
            <person name="Zhang X."/>
            <person name="Ozersky P."/>
            <person name="Wilson R.K."/>
            <person name="Sternberg P.W."/>
            <person name="Gasser R.B."/>
            <person name="Mitreva M."/>
        </authorList>
    </citation>
    <scope>NUCLEOTIDE SEQUENCE [LARGE SCALE GENOMIC DNA]</scope>
    <source>
        <strain evidence="3">HannoverDv2000</strain>
    </source>
</reference>
<reference evidence="2 3" key="1">
    <citation type="submission" date="2013-11" db="EMBL/GenBank/DDBJ databases">
        <title>Draft genome of the bovine lungworm Dictyocaulus viviparus.</title>
        <authorList>
            <person name="Mitreva M."/>
        </authorList>
    </citation>
    <scope>NUCLEOTIDE SEQUENCE [LARGE SCALE GENOMIC DNA]</scope>
    <source>
        <strain evidence="2 3">HannoverDv2000</strain>
    </source>
</reference>
<dbReference type="AlphaFoldDB" id="A0A0D8YCX7"/>
<feature type="signal peptide" evidence="1">
    <location>
        <begin position="1"/>
        <end position="24"/>
    </location>
</feature>
<dbReference type="EMBL" id="KN716165">
    <property type="protein sequence ID" value="KJH52441.1"/>
    <property type="molecule type" value="Genomic_DNA"/>
</dbReference>
<dbReference type="InterPro" id="IPR036444">
    <property type="entry name" value="PLipase_A2_dom_sf"/>
</dbReference>
<evidence type="ECO:0000313" key="3">
    <source>
        <dbReference type="Proteomes" id="UP000053766"/>
    </source>
</evidence>
<gene>
    <name evidence="2" type="ORF">DICVIV_01418</name>
</gene>
<dbReference type="PANTHER" id="PTHR34228">
    <property type="entry name" value="PROTEIN CBG09474-RELATED"/>
    <property type="match status" value="1"/>
</dbReference>
<dbReference type="InterPro" id="IPR053322">
    <property type="entry name" value="PLA2-like"/>
</dbReference>
<name>A0A0D8YCX7_DICVI</name>
<proteinExistence type="predicted"/>
<evidence type="ECO:0008006" key="4">
    <source>
        <dbReference type="Google" id="ProtNLM"/>
    </source>
</evidence>